<dbReference type="InterPro" id="IPR000639">
    <property type="entry name" value="Epox_hydrolase-like"/>
</dbReference>
<evidence type="ECO:0000259" key="2">
    <source>
        <dbReference type="Pfam" id="PF00561"/>
    </source>
</evidence>
<evidence type="ECO:0000256" key="1">
    <source>
        <dbReference type="ARBA" id="ARBA00022801"/>
    </source>
</evidence>
<dbReference type="GO" id="GO:0016787">
    <property type="term" value="F:hydrolase activity"/>
    <property type="evidence" value="ECO:0007669"/>
    <property type="project" value="UniProtKB-KW"/>
</dbReference>
<dbReference type="EMBL" id="VCDI01000018">
    <property type="protein sequence ID" value="TLU70486.1"/>
    <property type="molecule type" value="Genomic_DNA"/>
</dbReference>
<comment type="caution">
    <text evidence="3">The sequence shown here is derived from an EMBL/GenBank/DDBJ whole genome shotgun (WGS) entry which is preliminary data.</text>
</comment>
<dbReference type="OrthoDB" id="9780765at2"/>
<dbReference type="AlphaFoldDB" id="A0A5R9J565"/>
<keyword evidence="1 3" id="KW-0378">Hydrolase</keyword>
<dbReference type="PANTHER" id="PTHR43329">
    <property type="entry name" value="EPOXIDE HYDROLASE"/>
    <property type="match status" value="1"/>
</dbReference>
<reference evidence="3 4" key="1">
    <citation type="submission" date="2019-05" db="EMBL/GenBank/DDBJ databases">
        <authorList>
            <person name="Pankratov T."/>
            <person name="Grouzdev D."/>
        </authorList>
    </citation>
    <scope>NUCLEOTIDE SEQUENCE [LARGE SCALE GENOMIC DNA]</scope>
    <source>
        <strain evidence="3 4">KEBCLARHB70R</strain>
    </source>
</reference>
<accession>A0A5R9J565</accession>
<dbReference type="SUPFAM" id="SSF53474">
    <property type="entry name" value="alpha/beta-Hydrolases"/>
    <property type="match status" value="1"/>
</dbReference>
<keyword evidence="4" id="KW-1185">Reference proteome</keyword>
<dbReference type="InterPro" id="IPR000073">
    <property type="entry name" value="AB_hydrolase_1"/>
</dbReference>
<dbReference type="Pfam" id="PF00561">
    <property type="entry name" value="Abhydrolase_1"/>
    <property type="match status" value="1"/>
</dbReference>
<sequence>MQDLIVETQLLNVAVRVGGLERGPVALLLHGWPDDVSTWDDVLPMLHAAGIRTVAPSLRGFGHTRFRDASFPRTGNSAVLALDSIALIDALDIQHCSVVGHDWGSNAAEAMVVGWPDRVQRLALLSTPPRLGGMPTSPFRQAQRQWYHWFMATARGAEAVRADPKGFARVMWENWAPDGWFDDATFEAVARSWEHPDWVDVTLHSYRARWNEVDPDESSIWLEEKVKATKTLPLPTLYFQGALDGVNPPSVSEGISDKFTGPIERIVLRGVGHFPTREAPREVGTRLATFLRPD</sequence>
<dbReference type="PRINTS" id="PR00412">
    <property type="entry name" value="EPOXHYDRLASE"/>
</dbReference>
<evidence type="ECO:0000313" key="3">
    <source>
        <dbReference type="EMBL" id="TLU70486.1"/>
    </source>
</evidence>
<proteinExistence type="predicted"/>
<gene>
    <name evidence="3" type="ORF">FE263_21750</name>
</gene>
<dbReference type="Proteomes" id="UP000305654">
    <property type="component" value="Unassembled WGS sequence"/>
</dbReference>
<name>A0A5R9J565_9PROT</name>
<organism evidence="3 4">
    <name type="scientific">Lichenicoccus roseus</name>
    <dbReference type="NCBI Taxonomy" id="2683649"/>
    <lineage>
        <taxon>Bacteria</taxon>
        <taxon>Pseudomonadati</taxon>
        <taxon>Pseudomonadota</taxon>
        <taxon>Alphaproteobacteria</taxon>
        <taxon>Acetobacterales</taxon>
        <taxon>Acetobacteraceae</taxon>
        <taxon>Lichenicoccus</taxon>
    </lineage>
</organism>
<protein>
    <submittedName>
        <fullName evidence="3">Alpha/beta hydrolase</fullName>
    </submittedName>
</protein>
<evidence type="ECO:0000313" key="4">
    <source>
        <dbReference type="Proteomes" id="UP000305654"/>
    </source>
</evidence>
<feature type="domain" description="AB hydrolase-1" evidence="2">
    <location>
        <begin position="27"/>
        <end position="275"/>
    </location>
</feature>
<dbReference type="InterPro" id="IPR029058">
    <property type="entry name" value="AB_hydrolase_fold"/>
</dbReference>
<dbReference type="RefSeq" id="WP_138328149.1">
    <property type="nucleotide sequence ID" value="NZ_VCDI01000018.1"/>
</dbReference>
<dbReference type="Gene3D" id="3.40.50.1820">
    <property type="entry name" value="alpha/beta hydrolase"/>
    <property type="match status" value="1"/>
</dbReference>
<dbReference type="PRINTS" id="PR00111">
    <property type="entry name" value="ABHYDROLASE"/>
</dbReference>